<accession>A0A4R4V940</accession>
<evidence type="ECO:0000259" key="6">
    <source>
        <dbReference type="Pfam" id="PF23024"/>
    </source>
</evidence>
<dbReference type="AlphaFoldDB" id="A0A4R4V940"/>
<dbReference type="Proteomes" id="UP000295258">
    <property type="component" value="Unassembled WGS sequence"/>
</dbReference>
<dbReference type="CDD" id="cd05931">
    <property type="entry name" value="FAAL"/>
    <property type="match status" value="1"/>
</dbReference>
<dbReference type="Pfam" id="PF00501">
    <property type="entry name" value="AMP-binding"/>
    <property type="match status" value="1"/>
</dbReference>
<dbReference type="Gene3D" id="3.40.50.12780">
    <property type="entry name" value="N-terminal domain of ligase-like"/>
    <property type="match status" value="1"/>
</dbReference>
<dbReference type="PANTHER" id="PTHR22754">
    <property type="entry name" value="DISCO-INTERACTING PROTEIN 2 DIP2 -RELATED"/>
    <property type="match status" value="1"/>
</dbReference>
<dbReference type="GO" id="GO:0071766">
    <property type="term" value="P:Actinobacterium-type cell wall biogenesis"/>
    <property type="evidence" value="ECO:0007669"/>
    <property type="project" value="UniProtKB-ARBA"/>
</dbReference>
<comment type="similarity">
    <text evidence="1">Belongs to the ATP-dependent AMP-binding enzyme family.</text>
</comment>
<reference evidence="7 8" key="1">
    <citation type="submission" date="2019-03" db="EMBL/GenBank/DDBJ databases">
        <title>Draft genome sequences of novel Actinobacteria.</title>
        <authorList>
            <person name="Sahin N."/>
            <person name="Ay H."/>
            <person name="Saygin H."/>
        </authorList>
    </citation>
    <scope>NUCLEOTIDE SEQUENCE [LARGE SCALE GENOMIC DNA]</scope>
    <source>
        <strain evidence="7 8">KC310</strain>
    </source>
</reference>
<feature type="domain" description="AMP-binding enzyme C-terminal" evidence="6">
    <location>
        <begin position="457"/>
        <end position="569"/>
    </location>
</feature>
<dbReference type="GO" id="GO:0005886">
    <property type="term" value="C:plasma membrane"/>
    <property type="evidence" value="ECO:0007669"/>
    <property type="project" value="TreeGrafter"/>
</dbReference>
<dbReference type="PANTHER" id="PTHR22754:SF32">
    <property type="entry name" value="DISCO-INTERACTING PROTEIN 2"/>
    <property type="match status" value="1"/>
</dbReference>
<dbReference type="GO" id="GO:0016874">
    <property type="term" value="F:ligase activity"/>
    <property type="evidence" value="ECO:0007669"/>
    <property type="project" value="UniProtKB-KW"/>
</dbReference>
<feature type="domain" description="AMP-dependent synthetase/ligase" evidence="5">
    <location>
        <begin position="15"/>
        <end position="414"/>
    </location>
</feature>
<evidence type="ECO:0000256" key="2">
    <source>
        <dbReference type="ARBA" id="ARBA00022598"/>
    </source>
</evidence>
<dbReference type="InterPro" id="IPR042099">
    <property type="entry name" value="ANL_N_sf"/>
</dbReference>
<dbReference type="InterPro" id="IPR020845">
    <property type="entry name" value="AMP-binding_CS"/>
</dbReference>
<keyword evidence="4" id="KW-0443">Lipid metabolism</keyword>
<keyword evidence="2 7" id="KW-0436">Ligase</keyword>
<dbReference type="GO" id="GO:0006633">
    <property type="term" value="P:fatty acid biosynthetic process"/>
    <property type="evidence" value="ECO:0007669"/>
    <property type="project" value="TreeGrafter"/>
</dbReference>
<evidence type="ECO:0000256" key="1">
    <source>
        <dbReference type="ARBA" id="ARBA00006432"/>
    </source>
</evidence>
<dbReference type="InterPro" id="IPR025110">
    <property type="entry name" value="AMP-bd_C"/>
</dbReference>
<evidence type="ECO:0000313" key="7">
    <source>
        <dbReference type="EMBL" id="TDD01522.1"/>
    </source>
</evidence>
<organism evidence="7 8">
    <name type="scientific">Nonomuraea deserti</name>
    <dbReference type="NCBI Taxonomy" id="1848322"/>
    <lineage>
        <taxon>Bacteria</taxon>
        <taxon>Bacillati</taxon>
        <taxon>Actinomycetota</taxon>
        <taxon>Actinomycetes</taxon>
        <taxon>Streptosporangiales</taxon>
        <taxon>Streptosporangiaceae</taxon>
        <taxon>Nonomuraea</taxon>
    </lineage>
</organism>
<dbReference type="SUPFAM" id="SSF56801">
    <property type="entry name" value="Acetyl-CoA synthetase-like"/>
    <property type="match status" value="1"/>
</dbReference>
<dbReference type="Pfam" id="PF23024">
    <property type="entry name" value="AMP-dom_DIP2-like"/>
    <property type="match status" value="1"/>
</dbReference>
<dbReference type="Gene3D" id="3.30.300.30">
    <property type="match status" value="1"/>
</dbReference>
<dbReference type="EMBL" id="SMKO01000076">
    <property type="protein sequence ID" value="TDD01522.1"/>
    <property type="molecule type" value="Genomic_DNA"/>
</dbReference>
<evidence type="ECO:0000256" key="4">
    <source>
        <dbReference type="ARBA" id="ARBA00023098"/>
    </source>
</evidence>
<name>A0A4R4V940_9ACTN</name>
<dbReference type="RefSeq" id="WP_132597799.1">
    <property type="nucleotide sequence ID" value="NZ_SMKO01000076.1"/>
</dbReference>
<evidence type="ECO:0000256" key="3">
    <source>
        <dbReference type="ARBA" id="ARBA00022832"/>
    </source>
</evidence>
<evidence type="ECO:0000313" key="8">
    <source>
        <dbReference type="Proteomes" id="UP000295258"/>
    </source>
</evidence>
<dbReference type="PROSITE" id="PS00455">
    <property type="entry name" value="AMP_BINDING"/>
    <property type="match status" value="1"/>
</dbReference>
<gene>
    <name evidence="7" type="ORF">E1292_25835</name>
</gene>
<sequence>MTADEPYEDLTRLIQHRAESIPDRVVFRFLDRAGTENDVMTYARLATRSSEVAAALTEVAEPGDRVMIVHDNGPEFFAALFGCLWAGMTGVPAPYRSMAGRGGGRQFERLATILRSAEPAATLTDASVAADLTEAGHLPFGRCLQTSALTGGTVPPVAADPERVAILQYTSGSTSAPKGAMISNRNFVHNLGESSRLLGRADPGHREPTIASWLPLFHDMGLAMGLLALYNAGSCVLMSPMAFLMRPVAWLEAISRYGAVMTAAPNFAYDLCTERVTPDQRADLDLSSMRVALNGAEPVRATTLRRFNDAFGPSGFLPSAMTPCYGLAEATVFVSGLRERLRQPIVLRVDRKALSEGAVRMAAAGPTTGEIVGCGAPAEDLDVRIVDPDTGIQQGEDAVGEIWVSGGSVSSGYWGLPEESAETFGNVTVGSGARYLRTGDLGFLRDGMLFVSGRIKDIIVVDGRNHYPQDIELTVSRCHPAVAAHRCVAFGHVDADDVERLVVVIEIAGGVARGANADVSEIVKAVRREVSAGHDLAVSDVLLVKPGRLPKTTSGKIRRARCRELFSTGAFTEAPTIHE</sequence>
<dbReference type="InterPro" id="IPR045851">
    <property type="entry name" value="AMP-bd_C_sf"/>
</dbReference>
<evidence type="ECO:0000259" key="5">
    <source>
        <dbReference type="Pfam" id="PF00501"/>
    </source>
</evidence>
<dbReference type="FunFam" id="3.40.50.12780:FF:000013">
    <property type="entry name" value="Long-chain-fatty-acid--AMP ligase FadD32"/>
    <property type="match status" value="1"/>
</dbReference>
<dbReference type="InterPro" id="IPR040097">
    <property type="entry name" value="FAAL/FAAC"/>
</dbReference>
<keyword evidence="3" id="KW-0276">Fatty acid metabolism</keyword>
<dbReference type="GO" id="GO:0070566">
    <property type="term" value="F:adenylyltransferase activity"/>
    <property type="evidence" value="ECO:0007669"/>
    <property type="project" value="TreeGrafter"/>
</dbReference>
<protein>
    <submittedName>
        <fullName evidence="7">Fatty acyl-AMP ligase</fullName>
    </submittedName>
</protein>
<dbReference type="InterPro" id="IPR000873">
    <property type="entry name" value="AMP-dep_synth/lig_dom"/>
</dbReference>
<keyword evidence="8" id="KW-1185">Reference proteome</keyword>
<comment type="caution">
    <text evidence="7">The sequence shown here is derived from an EMBL/GenBank/DDBJ whole genome shotgun (WGS) entry which is preliminary data.</text>
</comment>
<proteinExistence type="inferred from homology"/>